<dbReference type="PANTHER" id="PTHR34215">
    <property type="entry name" value="BLL0784 PROTEIN"/>
    <property type="match status" value="1"/>
</dbReference>
<sequence>MRTCIACRGRAPQSELVRLVRRGDLVVDATAPRLEGRGAYVHRGCIELAVKRQAVRRTFGPGSELDAALRADPA</sequence>
<keyword evidence="3" id="KW-1185">Reference proteome</keyword>
<evidence type="ECO:0000313" key="2">
    <source>
        <dbReference type="EMBL" id="QXT61909.1"/>
    </source>
</evidence>
<reference evidence="2 3" key="1">
    <citation type="submission" date="2021-07" db="EMBL/GenBank/DDBJ databases">
        <title>complete genome sequencing of Tessaracoccus sp.J1M15.</title>
        <authorList>
            <person name="Bae J.-W."/>
            <person name="Kim D.-y."/>
        </authorList>
    </citation>
    <scope>NUCLEOTIDE SEQUENCE [LARGE SCALE GENOMIC DNA]</scope>
    <source>
        <strain evidence="2 3">J1M15</strain>
    </source>
</reference>
<proteinExistence type="predicted"/>
<dbReference type="EMBL" id="CP079216">
    <property type="protein sequence ID" value="QXT61909.1"/>
    <property type="molecule type" value="Genomic_DNA"/>
</dbReference>
<protein>
    <submittedName>
        <fullName evidence="2">YlxR family protein</fullName>
    </submittedName>
</protein>
<accession>A0ABX8SGB9</accession>
<dbReference type="PANTHER" id="PTHR34215:SF1">
    <property type="entry name" value="YLXR DOMAIN-CONTAINING PROTEIN"/>
    <property type="match status" value="1"/>
</dbReference>
<dbReference type="Proteomes" id="UP000824504">
    <property type="component" value="Chromosome"/>
</dbReference>
<evidence type="ECO:0000259" key="1">
    <source>
        <dbReference type="Pfam" id="PF04296"/>
    </source>
</evidence>
<name>A0ABX8SGB9_9ACTN</name>
<dbReference type="RefSeq" id="WP_219080292.1">
    <property type="nucleotide sequence ID" value="NZ_CP079216.1"/>
</dbReference>
<dbReference type="InterPro" id="IPR007393">
    <property type="entry name" value="YlxR_dom"/>
</dbReference>
<gene>
    <name evidence="2" type="ORF">KDB89_08915</name>
</gene>
<feature type="domain" description="YlxR" evidence="1">
    <location>
        <begin position="2"/>
        <end position="60"/>
    </location>
</feature>
<evidence type="ECO:0000313" key="3">
    <source>
        <dbReference type="Proteomes" id="UP000824504"/>
    </source>
</evidence>
<dbReference type="InterPro" id="IPR037465">
    <property type="entry name" value="YlxR"/>
</dbReference>
<organism evidence="2 3">
    <name type="scientific">Tessaracoccus palaemonis</name>
    <dbReference type="NCBI Taxonomy" id="2829499"/>
    <lineage>
        <taxon>Bacteria</taxon>
        <taxon>Bacillati</taxon>
        <taxon>Actinomycetota</taxon>
        <taxon>Actinomycetes</taxon>
        <taxon>Propionibacteriales</taxon>
        <taxon>Propionibacteriaceae</taxon>
        <taxon>Tessaracoccus</taxon>
    </lineage>
</organism>
<dbReference type="Pfam" id="PF04296">
    <property type="entry name" value="YlxR"/>
    <property type="match status" value="1"/>
</dbReference>